<proteinExistence type="inferred from homology"/>
<evidence type="ECO:0000256" key="14">
    <source>
        <dbReference type="ARBA" id="ARBA00049744"/>
    </source>
</evidence>
<comment type="pathway">
    <text evidence="12">Steroid metabolism; cholesterol degradation.</text>
</comment>
<name>A0A2Z4YRU9_RHILE</name>
<evidence type="ECO:0000259" key="16">
    <source>
        <dbReference type="Pfam" id="PF00561"/>
    </source>
</evidence>
<evidence type="ECO:0000313" key="20">
    <source>
        <dbReference type="Proteomes" id="UP000251166"/>
    </source>
</evidence>
<dbReference type="PANTHER" id="PTHR47470:SF1">
    <property type="entry name" value="FAD-DEPENDENT OXIDOREDUCTASE 2 FAD BINDING DOMAIN-CONTAINING PROTEIN"/>
    <property type="match status" value="1"/>
</dbReference>
<evidence type="ECO:0000256" key="13">
    <source>
        <dbReference type="ARBA" id="ARBA00049723"/>
    </source>
</evidence>
<dbReference type="Gene3D" id="3.50.50.60">
    <property type="entry name" value="FAD/NAD(P)-binding domain"/>
    <property type="match status" value="2"/>
</dbReference>
<evidence type="ECO:0000256" key="8">
    <source>
        <dbReference type="ARBA" id="ARBA00023166"/>
    </source>
</evidence>
<keyword evidence="19" id="KW-0614">Plasmid</keyword>
<reference evidence="19 20" key="1">
    <citation type="submission" date="2018-07" db="EMBL/GenBank/DDBJ databases">
        <title>Rhizobium leguminosarum strain:ATCC 14479 Genome sequencing and assembly.</title>
        <authorList>
            <person name="Chakraborty R."/>
        </authorList>
    </citation>
    <scope>NUCLEOTIDE SEQUENCE [LARGE SCALE GENOMIC DNA]</scope>
    <source>
        <strain evidence="19 20">ATCC 14479</strain>
        <plasmid evidence="20">Plasmid unnamed2</plasmid>
    </source>
</reference>
<feature type="domain" description="Glucose-methanol-choline oxidoreductase N-terminal" evidence="17">
    <location>
        <begin position="114"/>
        <end position="307"/>
    </location>
</feature>
<organism evidence="19 20">
    <name type="scientific">Rhizobium leguminosarum</name>
    <dbReference type="NCBI Taxonomy" id="384"/>
    <lineage>
        <taxon>Bacteria</taxon>
        <taxon>Pseudomonadati</taxon>
        <taxon>Pseudomonadota</taxon>
        <taxon>Alphaproteobacteria</taxon>
        <taxon>Hyphomicrobiales</taxon>
        <taxon>Rhizobiaceae</taxon>
        <taxon>Rhizobium/Agrobacterium group</taxon>
        <taxon>Rhizobium</taxon>
    </lineage>
</organism>
<dbReference type="GO" id="GO:0008203">
    <property type="term" value="P:cholesterol metabolic process"/>
    <property type="evidence" value="ECO:0007669"/>
    <property type="project" value="UniProtKB-KW"/>
</dbReference>
<evidence type="ECO:0000259" key="18">
    <source>
        <dbReference type="Pfam" id="PF05199"/>
    </source>
</evidence>
<evidence type="ECO:0000256" key="15">
    <source>
        <dbReference type="ARBA" id="ARBA00049778"/>
    </source>
</evidence>
<dbReference type="SUPFAM" id="SSF53474">
    <property type="entry name" value="alpha/beta-Hydrolases"/>
    <property type="match status" value="1"/>
</dbReference>
<keyword evidence="4" id="KW-0285">Flavoprotein</keyword>
<keyword evidence="5" id="KW-0274">FAD</keyword>
<dbReference type="Pfam" id="PF05199">
    <property type="entry name" value="GMC_oxred_C"/>
    <property type="match status" value="1"/>
</dbReference>
<dbReference type="RefSeq" id="WP_082849678.1">
    <property type="nucleotide sequence ID" value="NZ_CP030762.1"/>
</dbReference>
<evidence type="ECO:0000256" key="9">
    <source>
        <dbReference type="ARBA" id="ARBA00023221"/>
    </source>
</evidence>
<keyword evidence="6" id="KW-0560">Oxidoreductase</keyword>
<geneLocation type="plasmid" evidence="19 20">
    <name>unnamed2</name>
</geneLocation>
<dbReference type="InterPro" id="IPR052542">
    <property type="entry name" value="Cholesterol_Oxidase"/>
</dbReference>
<dbReference type="Gene3D" id="3.40.50.1820">
    <property type="entry name" value="alpha/beta hydrolase"/>
    <property type="match status" value="1"/>
</dbReference>
<evidence type="ECO:0000256" key="1">
    <source>
        <dbReference type="ARBA" id="ARBA00001974"/>
    </source>
</evidence>
<dbReference type="Pfam" id="PF00732">
    <property type="entry name" value="GMC_oxred_N"/>
    <property type="match status" value="1"/>
</dbReference>
<sequence>MKGNKQSAGAQKPGIDTAFDRAAHRLSRQRSEMQPKYDAVVVGSGYGGGVAASRLTRMGYHVAILERGLEHLPGEYPDTPVKALEQFQISGEQIGRRGRPTGIFDLHLKPDINVLVGCGLGGTSLINANVSLSPDHRVFADPRWPAGIADADLAEGHKRAAAMLSPTPYPADKPRLNKLMALEAAAAAFGTACVRPDINVTFEDRVNSAGVHQRACTLCGDCCSGCNVGAKNTTLMNYLPDAAAGGAEIFCGVRVRWIEREADGWKIAYVPLGLEREAFTADESFVSAKIVVLAAGTLGSTEILLRSRDRGMTLSPRLGTALTGNGDALAFGYNNDVPIDGIGLGVESTSYDPAKSNKRPVGPTIAGLIDLRDCPELDDGMVIEEGAIPGGLGPMLAPIMVSAARAFGLDTDGDDLLSEIGREMESLTLGPYRGAVNNTQTFLVMAHDGSDGQMRLGDDRLVVDWPGVGQKPVYQRIAGKVRTAVAATGGTYVPNPTWTERLNHSLVTVHPLGGCPMGADGASGVVDGACRVYSAATGTAVHPDLYVCDGSVMPRSLGVNPLITIAAVSERAMILLARRESRDIGMLPRLPRPEADVASTIGLHFTERMAGTIHPTDAGPQSDASFVVTVNARDVDRFIADPKHLAELIGTVEAKALSPDPLTVIGGSFNLFVADQDRVETKQMTYTMPLVARDGSRYFMHGIKSIHDDRGFDLWRDTTTLAVTVHQGPNETSAVIYQGTLHIATQDFLTQLRTFVVTDAPDLTSRLEAMLRFGRFFAGKIFDTYAGPLAHATAFDPDAIRIKRPLRASEPEVHFFETADQKKLRLTRYKGGGKGPVILSHGLGVSSLIFSIDTIETNLLEYLQAAGYDCWLLDYRASTDLQYAHEQWNADIVARHDYQPAIDYVRAKTGSETVQVIAHCYGAMTFTMAMLKGLKHIRAVAISQISTHAVVPWWPQRLLAFMHAPDGLNAIGVKLVDARSSVHRPLLERIVDGVIGFAYPFRSTDRSHNLTSRRVTALYGQLYELDQLNEATLLAIPEMFGVANITAFRHLSAIARAGHVIQADGTDDYLSNANLRNFAVPTLFVHGGLNRCFAPAGTLMTIDALSRVNDRGLYVRREIAETGHIDCIFGKNAVRDVYPAIVQHLDQTARNQ</sequence>
<keyword evidence="8" id="KW-1207">Sterol metabolism</keyword>
<dbReference type="Gene3D" id="3.30.410.10">
    <property type="entry name" value="Cholesterol Oxidase, domain 2"/>
    <property type="match status" value="1"/>
</dbReference>
<evidence type="ECO:0000256" key="12">
    <source>
        <dbReference type="ARBA" id="ARBA00049645"/>
    </source>
</evidence>
<dbReference type="InterPro" id="IPR000073">
    <property type="entry name" value="AB_hydrolase_1"/>
</dbReference>
<comment type="cofactor">
    <cofactor evidence="1">
        <name>FAD</name>
        <dbReference type="ChEBI" id="CHEBI:57692"/>
    </cofactor>
</comment>
<dbReference type="GO" id="GO:0016995">
    <property type="term" value="F:cholesterol oxidase activity"/>
    <property type="evidence" value="ECO:0007669"/>
    <property type="project" value="UniProtKB-EC"/>
</dbReference>
<comment type="similarity">
    <text evidence="2">Belongs to the GMC oxidoreductase family.</text>
</comment>
<keyword evidence="9" id="KW-0753">Steroid metabolism</keyword>
<evidence type="ECO:0000256" key="3">
    <source>
        <dbReference type="ARBA" id="ARBA00022548"/>
    </source>
</evidence>
<dbReference type="EC" id="1.1.3.6" evidence="13"/>
<feature type="domain" description="AB hydrolase-1" evidence="16">
    <location>
        <begin position="836"/>
        <end position="956"/>
    </location>
</feature>
<keyword evidence="3" id="KW-0153">Cholesterol metabolism</keyword>
<dbReference type="EC" id="5.3.3.1" evidence="11"/>
<dbReference type="Proteomes" id="UP000251166">
    <property type="component" value="Plasmid unnamed2"/>
</dbReference>
<dbReference type="PANTHER" id="PTHR47470">
    <property type="entry name" value="CHOLESTEROL OXIDASE"/>
    <property type="match status" value="1"/>
</dbReference>
<dbReference type="AlphaFoldDB" id="A0A2Z4YRU9"/>
<keyword evidence="7" id="KW-0443">Lipid metabolism</keyword>
<evidence type="ECO:0000313" key="19">
    <source>
        <dbReference type="EMBL" id="AXA43799.1"/>
    </source>
</evidence>
<keyword evidence="10" id="KW-0413">Isomerase</keyword>
<protein>
    <recommendedName>
        <fullName evidence="14">Cholesterol oxidase</fullName>
        <ecNumber evidence="13">1.1.3.6</ecNumber>
        <ecNumber evidence="11">5.3.3.1</ecNumber>
    </recommendedName>
    <alternativeName>
        <fullName evidence="15">Cholesterol isomerase</fullName>
    </alternativeName>
</protein>
<accession>A0A2Z4YRU9</accession>
<dbReference type="GO" id="GO:0050660">
    <property type="term" value="F:flavin adenine dinucleotide binding"/>
    <property type="evidence" value="ECO:0007669"/>
    <property type="project" value="InterPro"/>
</dbReference>
<dbReference type="InterPro" id="IPR029058">
    <property type="entry name" value="AB_hydrolase_fold"/>
</dbReference>
<evidence type="ECO:0000259" key="17">
    <source>
        <dbReference type="Pfam" id="PF00732"/>
    </source>
</evidence>
<evidence type="ECO:0000256" key="4">
    <source>
        <dbReference type="ARBA" id="ARBA00022630"/>
    </source>
</evidence>
<dbReference type="InterPro" id="IPR007867">
    <property type="entry name" value="GMC_OxRtase_C"/>
</dbReference>
<dbReference type="GO" id="GO:0004769">
    <property type="term" value="F:steroid Delta-isomerase activity"/>
    <property type="evidence" value="ECO:0007669"/>
    <property type="project" value="UniProtKB-EC"/>
</dbReference>
<evidence type="ECO:0000256" key="7">
    <source>
        <dbReference type="ARBA" id="ARBA00023098"/>
    </source>
</evidence>
<dbReference type="EMBL" id="CP030762">
    <property type="protein sequence ID" value="AXA43799.1"/>
    <property type="molecule type" value="Genomic_DNA"/>
</dbReference>
<evidence type="ECO:0000256" key="5">
    <source>
        <dbReference type="ARBA" id="ARBA00022827"/>
    </source>
</evidence>
<evidence type="ECO:0000256" key="11">
    <source>
        <dbReference type="ARBA" id="ARBA00038856"/>
    </source>
</evidence>
<gene>
    <name evidence="19" type="ORF">DLJ82_7554</name>
</gene>
<dbReference type="InterPro" id="IPR000172">
    <property type="entry name" value="GMC_OxRdtase_N"/>
</dbReference>
<dbReference type="InterPro" id="IPR036188">
    <property type="entry name" value="FAD/NAD-bd_sf"/>
</dbReference>
<feature type="domain" description="Glucose-methanol-choline oxidoreductase C-terminal" evidence="18">
    <location>
        <begin position="489"/>
        <end position="568"/>
    </location>
</feature>
<dbReference type="Pfam" id="PF00561">
    <property type="entry name" value="Abhydrolase_1"/>
    <property type="match status" value="1"/>
</dbReference>
<dbReference type="SUPFAM" id="SSF51905">
    <property type="entry name" value="FAD/NAD(P)-binding domain"/>
    <property type="match status" value="1"/>
</dbReference>
<evidence type="ECO:0000256" key="2">
    <source>
        <dbReference type="ARBA" id="ARBA00010790"/>
    </source>
</evidence>
<evidence type="ECO:0000256" key="6">
    <source>
        <dbReference type="ARBA" id="ARBA00023002"/>
    </source>
</evidence>
<evidence type="ECO:0000256" key="10">
    <source>
        <dbReference type="ARBA" id="ARBA00023235"/>
    </source>
</evidence>